<evidence type="ECO:0000313" key="2">
    <source>
        <dbReference type="Proteomes" id="UP000440578"/>
    </source>
</evidence>
<dbReference type="GO" id="GO:0005829">
    <property type="term" value="C:cytosol"/>
    <property type="evidence" value="ECO:0007669"/>
    <property type="project" value="TreeGrafter"/>
</dbReference>
<dbReference type="Pfam" id="PF16100">
    <property type="entry name" value="RMI2"/>
    <property type="match status" value="1"/>
</dbReference>
<dbReference type="Proteomes" id="UP000440578">
    <property type="component" value="Unassembled WGS sequence"/>
</dbReference>
<evidence type="ECO:0000313" key="1">
    <source>
        <dbReference type="EMBL" id="KAF0295849.1"/>
    </source>
</evidence>
<dbReference type="GO" id="GO:0016607">
    <property type="term" value="C:nuclear speck"/>
    <property type="evidence" value="ECO:0007669"/>
    <property type="project" value="TreeGrafter"/>
</dbReference>
<protein>
    <submittedName>
        <fullName evidence="1">RecQ-mediated genome instability protein 2</fullName>
    </submittedName>
</protein>
<reference evidence="1 2" key="1">
    <citation type="submission" date="2019-07" db="EMBL/GenBank/DDBJ databases">
        <title>Draft genome assembly of a fouling barnacle, Amphibalanus amphitrite (Darwin, 1854): The first reference genome for Thecostraca.</title>
        <authorList>
            <person name="Kim W."/>
        </authorList>
    </citation>
    <scope>NUCLEOTIDE SEQUENCE [LARGE SCALE GENOMIC DNA]</scope>
    <source>
        <strain evidence="1">SNU_AA5</strain>
        <tissue evidence="1">Soma without cirri and trophi</tissue>
    </source>
</reference>
<name>A0A6A4VSB8_AMPAM</name>
<proteinExistence type="predicted"/>
<dbReference type="PANTHER" id="PTHR33962">
    <property type="entry name" value="RECQ-MEDIATED GENOME INSTABILITY PROTEIN 2 RMI2"/>
    <property type="match status" value="1"/>
</dbReference>
<sequence>MNIYKFVIQHSALPSIDGLGQKRGQPIGKIEKRERKIMARFDCPAYKLLAGDLHGSQPVESSGGQLVESSEWRLAGGGAPRQLRLVWLQGELRNVSADYDSAALVDTSGSVLLTGCTAAPGDPHWMEDGRYCMAVGELTCGSPPQLSVIKLAPLPEVHRQMWELEVRHARAHLLQGAAE</sequence>
<dbReference type="GO" id="GO:0033045">
    <property type="term" value="P:regulation of sister chromatid segregation"/>
    <property type="evidence" value="ECO:0007669"/>
    <property type="project" value="TreeGrafter"/>
</dbReference>
<gene>
    <name evidence="1" type="primary">RMI2_1</name>
    <name evidence="1" type="ORF">FJT64_006655</name>
</gene>
<dbReference type="GO" id="GO:2000042">
    <property type="term" value="P:negative regulation of double-strand break repair via homologous recombination"/>
    <property type="evidence" value="ECO:0007669"/>
    <property type="project" value="TreeGrafter"/>
</dbReference>
<dbReference type="GO" id="GO:0006281">
    <property type="term" value="P:DNA repair"/>
    <property type="evidence" value="ECO:0007669"/>
    <property type="project" value="TreeGrafter"/>
</dbReference>
<dbReference type="GO" id="GO:0043007">
    <property type="term" value="P:maintenance of rDNA"/>
    <property type="evidence" value="ECO:0007669"/>
    <property type="project" value="TreeGrafter"/>
</dbReference>
<comment type="caution">
    <text evidence="1">The sequence shown here is derived from an EMBL/GenBank/DDBJ whole genome shotgun (WGS) entry which is preliminary data.</text>
</comment>
<dbReference type="EMBL" id="VIIS01001593">
    <property type="protein sequence ID" value="KAF0295847.1"/>
    <property type="molecule type" value="Genomic_DNA"/>
</dbReference>
<accession>A0A6A4VSB8</accession>
<dbReference type="EMBL" id="VIIS01001593">
    <property type="protein sequence ID" value="KAF0295849.1"/>
    <property type="molecule type" value="Genomic_DNA"/>
</dbReference>
<dbReference type="Gene3D" id="2.40.50.140">
    <property type="entry name" value="Nucleic acid-binding proteins"/>
    <property type="match status" value="1"/>
</dbReference>
<dbReference type="AlphaFoldDB" id="A0A6A4VSB8"/>
<organism evidence="1 2">
    <name type="scientific">Amphibalanus amphitrite</name>
    <name type="common">Striped barnacle</name>
    <name type="synonym">Balanus amphitrite</name>
    <dbReference type="NCBI Taxonomy" id="1232801"/>
    <lineage>
        <taxon>Eukaryota</taxon>
        <taxon>Metazoa</taxon>
        <taxon>Ecdysozoa</taxon>
        <taxon>Arthropoda</taxon>
        <taxon>Crustacea</taxon>
        <taxon>Multicrustacea</taxon>
        <taxon>Cirripedia</taxon>
        <taxon>Thoracica</taxon>
        <taxon>Thoracicalcarea</taxon>
        <taxon>Balanomorpha</taxon>
        <taxon>Balanoidea</taxon>
        <taxon>Balanidae</taxon>
        <taxon>Amphibalaninae</taxon>
        <taxon>Amphibalanus</taxon>
    </lineage>
</organism>
<dbReference type="InterPro" id="IPR032245">
    <property type="entry name" value="RMI2"/>
</dbReference>
<dbReference type="InterPro" id="IPR012340">
    <property type="entry name" value="NA-bd_OB-fold"/>
</dbReference>
<dbReference type="PANTHER" id="PTHR33962:SF1">
    <property type="entry name" value="RECQ-MEDIATED GENOME INSTABILITY PROTEIN 2"/>
    <property type="match status" value="1"/>
</dbReference>
<keyword evidence="2" id="KW-1185">Reference proteome</keyword>